<dbReference type="Gene3D" id="1.10.600.10">
    <property type="entry name" value="Farnesyl Diphosphate Synthase"/>
    <property type="match status" value="1"/>
</dbReference>
<reference evidence="2" key="1">
    <citation type="submission" date="2022-12" db="EMBL/GenBank/DDBJ databases">
        <title>Genome sequence of HCMS5-2.</title>
        <authorList>
            <person name="Woo H."/>
        </authorList>
    </citation>
    <scope>NUCLEOTIDE SEQUENCE</scope>
    <source>
        <strain evidence="2">HCMS5-2</strain>
    </source>
</reference>
<dbReference type="InterPro" id="IPR044843">
    <property type="entry name" value="Trans_IPPS_bact-type"/>
</dbReference>
<dbReference type="RefSeq" id="WP_269426992.1">
    <property type="nucleotide sequence ID" value="NZ_JAPWGM010000002.1"/>
</dbReference>
<evidence type="ECO:0000256" key="1">
    <source>
        <dbReference type="ARBA" id="ARBA00022679"/>
    </source>
</evidence>
<dbReference type="PANTHER" id="PTHR31480">
    <property type="entry name" value="BIFUNCTIONAL LYCOPENE CYCLASE/PHYTOENE SYNTHASE"/>
    <property type="match status" value="1"/>
</dbReference>
<dbReference type="SFLD" id="SFLDG01018">
    <property type="entry name" value="Squalene/Phytoene_Synthase_Lik"/>
    <property type="match status" value="1"/>
</dbReference>
<dbReference type="SFLD" id="SFLDG01212">
    <property type="entry name" value="Phytoene_synthase_like"/>
    <property type="match status" value="1"/>
</dbReference>
<protein>
    <submittedName>
        <fullName evidence="2">Squalene/phytoene synthase family protein</fullName>
    </submittedName>
</protein>
<sequence>MKEIFDQLSADCSKLITKRYSTSFSFGIYFLGKEMRSPIYSIYSFVRLADEIVDSFHRFDKKYLLNKFKNDTFEAIAAGISLNPILNAFQEVVNRYQIDHQLIHLFLNSMEMDLNEQKYTPELYDTYILGSAEVVGLMCLKVFTAGNEHDYEKLKPFAMKLGSVFQKVNFLRDVKADHESLNRNYFPNVNLAAFCDHQKQAIEKEIEEEFKEALTGIKMLPSSSRNGVYLAYIYYKKLFGKIKLLSAEKIMTERIRIPNHHKIGLMFDSVIRHKLNVI</sequence>
<dbReference type="Proteomes" id="UP001144347">
    <property type="component" value="Unassembled WGS sequence"/>
</dbReference>
<comment type="caution">
    <text evidence="2">The sequence shown here is derived from an EMBL/GenBank/DDBJ whole genome shotgun (WGS) entry which is preliminary data.</text>
</comment>
<name>A0ABT4L7L9_9SPHI</name>
<dbReference type="EMBL" id="JAPWGM010000002">
    <property type="protein sequence ID" value="MCZ4243921.1"/>
    <property type="molecule type" value="Genomic_DNA"/>
</dbReference>
<dbReference type="SFLD" id="SFLDS00005">
    <property type="entry name" value="Isoprenoid_Synthase_Type_I"/>
    <property type="match status" value="1"/>
</dbReference>
<dbReference type="InterPro" id="IPR002060">
    <property type="entry name" value="Squ/phyt_synthse"/>
</dbReference>
<dbReference type="Pfam" id="PF00494">
    <property type="entry name" value="SQS_PSY"/>
    <property type="match status" value="1"/>
</dbReference>
<evidence type="ECO:0000313" key="2">
    <source>
        <dbReference type="EMBL" id="MCZ4243921.1"/>
    </source>
</evidence>
<dbReference type="SUPFAM" id="SSF48576">
    <property type="entry name" value="Terpenoid synthases"/>
    <property type="match status" value="1"/>
</dbReference>
<organism evidence="2 3">
    <name type="scientific">Pedobacter punctiformis</name>
    <dbReference type="NCBI Taxonomy" id="3004097"/>
    <lineage>
        <taxon>Bacteria</taxon>
        <taxon>Pseudomonadati</taxon>
        <taxon>Bacteroidota</taxon>
        <taxon>Sphingobacteriia</taxon>
        <taxon>Sphingobacteriales</taxon>
        <taxon>Sphingobacteriaceae</taxon>
        <taxon>Pedobacter</taxon>
    </lineage>
</organism>
<keyword evidence="3" id="KW-1185">Reference proteome</keyword>
<accession>A0ABT4L7L9</accession>
<dbReference type="InterPro" id="IPR008949">
    <property type="entry name" value="Isoprenoid_synthase_dom_sf"/>
</dbReference>
<dbReference type="PROSITE" id="PS01045">
    <property type="entry name" value="SQUALEN_PHYTOEN_SYN_2"/>
    <property type="match status" value="1"/>
</dbReference>
<proteinExistence type="predicted"/>
<evidence type="ECO:0000313" key="3">
    <source>
        <dbReference type="Proteomes" id="UP001144347"/>
    </source>
</evidence>
<keyword evidence="1" id="KW-0808">Transferase</keyword>
<gene>
    <name evidence="2" type="ORF">O0955_07865</name>
</gene>
<dbReference type="InterPro" id="IPR019845">
    <property type="entry name" value="Squalene/phytoene_synthase_CS"/>
</dbReference>